<dbReference type="Gene3D" id="2.60.40.770">
    <property type="match status" value="1"/>
</dbReference>
<evidence type="ECO:0000256" key="1">
    <source>
        <dbReference type="ARBA" id="ARBA00004613"/>
    </source>
</evidence>
<comment type="similarity">
    <text evidence="2">Belongs to the NPC2 family.</text>
</comment>
<evidence type="ECO:0000259" key="4">
    <source>
        <dbReference type="SMART" id="SM00737"/>
    </source>
</evidence>
<dbReference type="InterPro" id="IPR003172">
    <property type="entry name" value="ML_dom"/>
</dbReference>
<dbReference type="InterPro" id="IPR039670">
    <property type="entry name" value="NPC2-like"/>
</dbReference>
<dbReference type="FunFam" id="2.60.40.770:FF:000001">
    <property type="entry name" value="NPC intracellular cholesterol transporter 2"/>
    <property type="match status" value="1"/>
</dbReference>
<sequence>MTVTPCDTKPCSLYKGKNATITIDFKTSSAVTKASAIVHGILSHIPVPFPLDNPDVCKFVTPSCPLKPSEAKYTYNYTMLTSTSYPSIRVGIKWELQDEDGNDIVCVEFPAQIV</sequence>
<evidence type="ECO:0000256" key="3">
    <source>
        <dbReference type="ARBA" id="ARBA00022525"/>
    </source>
</evidence>
<dbReference type="Proteomes" id="UP000050795">
    <property type="component" value="Unassembled WGS sequence"/>
</dbReference>
<comment type="subcellular location">
    <subcellularLocation>
        <location evidence="1">Secreted</location>
    </subcellularLocation>
</comment>
<organism evidence="5 6">
    <name type="scientific">Trichobilharzia regenti</name>
    <name type="common">Nasal bird schistosome</name>
    <dbReference type="NCBI Taxonomy" id="157069"/>
    <lineage>
        <taxon>Eukaryota</taxon>
        <taxon>Metazoa</taxon>
        <taxon>Spiralia</taxon>
        <taxon>Lophotrochozoa</taxon>
        <taxon>Platyhelminthes</taxon>
        <taxon>Trematoda</taxon>
        <taxon>Digenea</taxon>
        <taxon>Strigeidida</taxon>
        <taxon>Schistosomatoidea</taxon>
        <taxon>Schistosomatidae</taxon>
        <taxon>Trichobilharzia</taxon>
    </lineage>
</organism>
<dbReference type="WBParaSite" id="TREG1_29900.2">
    <property type="protein sequence ID" value="TREG1_29900.2"/>
    <property type="gene ID" value="TREG1_29900"/>
</dbReference>
<dbReference type="InterPro" id="IPR014756">
    <property type="entry name" value="Ig_E-set"/>
</dbReference>
<dbReference type="PANTHER" id="PTHR11306:SF68">
    <property type="entry name" value="NPC INTRACELLULAR CHOLESTEROL TRANSPORTER 2"/>
    <property type="match status" value="1"/>
</dbReference>
<keyword evidence="5" id="KW-1185">Reference proteome</keyword>
<dbReference type="Pfam" id="PF02221">
    <property type="entry name" value="E1_DerP2_DerF2"/>
    <property type="match status" value="1"/>
</dbReference>
<dbReference type="SMART" id="SM00737">
    <property type="entry name" value="ML"/>
    <property type="match status" value="1"/>
</dbReference>
<protein>
    <submittedName>
        <fullName evidence="6">ML domain-containing protein</fullName>
    </submittedName>
</protein>
<dbReference type="GO" id="GO:0015918">
    <property type="term" value="P:sterol transport"/>
    <property type="evidence" value="ECO:0007669"/>
    <property type="project" value="InterPro"/>
</dbReference>
<keyword evidence="3" id="KW-0964">Secreted</keyword>
<dbReference type="SUPFAM" id="SSF81296">
    <property type="entry name" value="E set domains"/>
    <property type="match status" value="1"/>
</dbReference>
<dbReference type="GO" id="GO:0005576">
    <property type="term" value="C:extracellular region"/>
    <property type="evidence" value="ECO:0007669"/>
    <property type="project" value="UniProtKB-SubCell"/>
</dbReference>
<evidence type="ECO:0000313" key="6">
    <source>
        <dbReference type="WBParaSite" id="TREG1_29900.2"/>
    </source>
</evidence>
<feature type="domain" description="MD-2-related lipid-recognition" evidence="4">
    <location>
        <begin position="2"/>
        <end position="111"/>
    </location>
</feature>
<reference evidence="6" key="2">
    <citation type="submission" date="2023-11" db="UniProtKB">
        <authorList>
            <consortium name="WormBaseParasite"/>
        </authorList>
    </citation>
    <scope>IDENTIFICATION</scope>
</reference>
<dbReference type="GO" id="GO:0032934">
    <property type="term" value="F:sterol binding"/>
    <property type="evidence" value="ECO:0007669"/>
    <property type="project" value="InterPro"/>
</dbReference>
<evidence type="ECO:0000313" key="5">
    <source>
        <dbReference type="Proteomes" id="UP000050795"/>
    </source>
</evidence>
<name>A0AA85JM97_TRIRE</name>
<accession>A0AA85JM97</accession>
<reference evidence="5" key="1">
    <citation type="submission" date="2022-06" db="EMBL/GenBank/DDBJ databases">
        <authorList>
            <person name="Berger JAMES D."/>
            <person name="Berger JAMES D."/>
        </authorList>
    </citation>
    <scope>NUCLEOTIDE SEQUENCE [LARGE SCALE GENOMIC DNA]</scope>
</reference>
<proteinExistence type="inferred from homology"/>
<evidence type="ECO:0000256" key="2">
    <source>
        <dbReference type="ARBA" id="ARBA00006370"/>
    </source>
</evidence>
<dbReference type="PANTHER" id="PTHR11306">
    <property type="entry name" value="NIEMANN PICK TYPE C2 PROTEIN NPC2-RELATED"/>
    <property type="match status" value="1"/>
</dbReference>
<dbReference type="AlphaFoldDB" id="A0AA85JM97"/>